<protein>
    <submittedName>
        <fullName evidence="1">Uncharacterized protein</fullName>
    </submittedName>
</protein>
<dbReference type="EMBL" id="OU898284">
    <property type="protein sequence ID" value="CAG9840724.1"/>
    <property type="molecule type" value="Genomic_DNA"/>
</dbReference>
<reference evidence="1" key="1">
    <citation type="submission" date="2022-01" db="EMBL/GenBank/DDBJ databases">
        <authorList>
            <person name="King R."/>
        </authorList>
    </citation>
    <scope>NUCLEOTIDE SEQUENCE</scope>
</reference>
<sequence length="98" mass="11155">MHADYLQKYSENKVSYYTYRKVMSDMYISFTKLGNEECDYCILHIQHVKSHNEAIAITGENVVEIVEGSNEDEKIHGTNINQTTGSKLSLLSFESASN</sequence>
<dbReference type="AlphaFoldDB" id="A0A9N9XI12"/>
<accession>A0A9N9XI12</accession>
<proteinExistence type="predicted"/>
<evidence type="ECO:0000313" key="1">
    <source>
        <dbReference type="EMBL" id="CAG9840724.1"/>
    </source>
</evidence>
<evidence type="ECO:0000313" key="2">
    <source>
        <dbReference type="Proteomes" id="UP001153709"/>
    </source>
</evidence>
<keyword evidence="2" id="KW-1185">Reference proteome</keyword>
<gene>
    <name evidence="1" type="ORF">DIABBA_LOCUS13348</name>
</gene>
<dbReference type="Proteomes" id="UP001153709">
    <property type="component" value="Chromosome 9"/>
</dbReference>
<organism evidence="1 2">
    <name type="scientific">Diabrotica balteata</name>
    <name type="common">Banded cucumber beetle</name>
    <dbReference type="NCBI Taxonomy" id="107213"/>
    <lineage>
        <taxon>Eukaryota</taxon>
        <taxon>Metazoa</taxon>
        <taxon>Ecdysozoa</taxon>
        <taxon>Arthropoda</taxon>
        <taxon>Hexapoda</taxon>
        <taxon>Insecta</taxon>
        <taxon>Pterygota</taxon>
        <taxon>Neoptera</taxon>
        <taxon>Endopterygota</taxon>
        <taxon>Coleoptera</taxon>
        <taxon>Polyphaga</taxon>
        <taxon>Cucujiformia</taxon>
        <taxon>Chrysomeloidea</taxon>
        <taxon>Chrysomelidae</taxon>
        <taxon>Galerucinae</taxon>
        <taxon>Diabroticina</taxon>
        <taxon>Diabroticites</taxon>
        <taxon>Diabrotica</taxon>
    </lineage>
</organism>
<name>A0A9N9XI12_DIABA</name>
<dbReference type="OrthoDB" id="6741731at2759"/>